<sequence length="455" mass="52686">MSDYNKRESPNPDTESDNASQVKRPKSFMELYNTNQYWKKDWNIGARYTIQRIMGNGSYGDVAKAYDNERKEIVAIKRIGFLFVDAQDTKRVLREMYILRHFNSPYIVSLRDVVPSPTFERDRTIYIVMDFMDTDLHKVISSNQFFEIEHVRVILYQILCGLLYMQSAGVIHRDIKPANILLNEDVSVKICDFGLARELSHFANAAATPQVGREASNSSLQARPSLSLHNSGSPPSPTIHHTLTRHVVTRYYRSPELLLLGTYHEGVDMWSVGCIAAELLQMLQENQPNYHARHPLFPGKYSSFSPRSDSPVACIPEADGVMLKEDDQICVVSQVMGRPPRSFLDRVPFAQVREQLEEYPERTVDWKALFRVIPDDLCDLLSRMLEYDEYKRISVRQALEHEFFSSVRDTAMEAECDAPLDFSKLNALGDMDMAQMREFWDYEMEYWTKRRRGQS</sequence>
<evidence type="ECO:0000256" key="6">
    <source>
        <dbReference type="ARBA" id="ARBA00022840"/>
    </source>
</evidence>
<dbReference type="Gene3D" id="1.10.510.10">
    <property type="entry name" value="Transferase(Phosphotransferase) domain 1"/>
    <property type="match status" value="2"/>
</dbReference>
<evidence type="ECO:0000256" key="7">
    <source>
        <dbReference type="ARBA" id="ARBA00047899"/>
    </source>
</evidence>
<accession>A0A196SAJ9</accession>
<keyword evidence="5 11" id="KW-0418">Kinase</keyword>
<dbReference type="GO" id="GO:0005524">
    <property type="term" value="F:ATP binding"/>
    <property type="evidence" value="ECO:0007669"/>
    <property type="project" value="UniProtKB-KW"/>
</dbReference>
<dbReference type="OrthoDB" id="192887at2759"/>
<keyword evidence="2" id="KW-0723">Serine/threonine-protein kinase</keyword>
<comment type="catalytic activity">
    <reaction evidence="8">
        <text>L-seryl-[protein] + ATP = O-phospho-L-seryl-[protein] + ADP + H(+)</text>
        <dbReference type="Rhea" id="RHEA:17989"/>
        <dbReference type="Rhea" id="RHEA-COMP:9863"/>
        <dbReference type="Rhea" id="RHEA-COMP:11604"/>
        <dbReference type="ChEBI" id="CHEBI:15378"/>
        <dbReference type="ChEBI" id="CHEBI:29999"/>
        <dbReference type="ChEBI" id="CHEBI:30616"/>
        <dbReference type="ChEBI" id="CHEBI:83421"/>
        <dbReference type="ChEBI" id="CHEBI:456216"/>
        <dbReference type="EC" id="2.7.11.1"/>
    </reaction>
</comment>
<evidence type="ECO:0000256" key="2">
    <source>
        <dbReference type="ARBA" id="ARBA00022527"/>
    </source>
</evidence>
<feature type="region of interest" description="Disordered" evidence="9">
    <location>
        <begin position="213"/>
        <end position="240"/>
    </location>
</feature>
<evidence type="ECO:0000259" key="10">
    <source>
        <dbReference type="PROSITE" id="PS50011"/>
    </source>
</evidence>
<dbReference type="EMBL" id="LXWW01000460">
    <property type="protein sequence ID" value="OAO13122.1"/>
    <property type="molecule type" value="Genomic_DNA"/>
</dbReference>
<keyword evidence="12" id="KW-1185">Reference proteome</keyword>
<dbReference type="SMART" id="SM00220">
    <property type="entry name" value="S_TKc"/>
    <property type="match status" value="1"/>
</dbReference>
<comment type="catalytic activity">
    <reaction evidence="7">
        <text>L-threonyl-[protein] + ATP = O-phospho-L-threonyl-[protein] + ADP + H(+)</text>
        <dbReference type="Rhea" id="RHEA:46608"/>
        <dbReference type="Rhea" id="RHEA-COMP:11060"/>
        <dbReference type="Rhea" id="RHEA-COMP:11605"/>
        <dbReference type="ChEBI" id="CHEBI:15378"/>
        <dbReference type="ChEBI" id="CHEBI:30013"/>
        <dbReference type="ChEBI" id="CHEBI:30616"/>
        <dbReference type="ChEBI" id="CHEBI:61977"/>
        <dbReference type="ChEBI" id="CHEBI:456216"/>
        <dbReference type="EC" id="2.7.11.1"/>
    </reaction>
</comment>
<dbReference type="InterPro" id="IPR011009">
    <property type="entry name" value="Kinase-like_dom_sf"/>
</dbReference>
<dbReference type="InterPro" id="IPR050117">
    <property type="entry name" value="MAPK"/>
</dbReference>
<keyword evidence="3" id="KW-0808">Transferase</keyword>
<evidence type="ECO:0000256" key="4">
    <source>
        <dbReference type="ARBA" id="ARBA00022741"/>
    </source>
</evidence>
<gene>
    <name evidence="11" type="ORF">AV274_5205</name>
</gene>
<evidence type="ECO:0000256" key="5">
    <source>
        <dbReference type="ARBA" id="ARBA00022777"/>
    </source>
</evidence>
<dbReference type="AlphaFoldDB" id="A0A196SAJ9"/>
<protein>
    <recommendedName>
        <fullName evidence="1">non-specific serine/threonine protein kinase</fullName>
        <ecNumber evidence="1">2.7.11.1</ecNumber>
    </recommendedName>
</protein>
<feature type="compositionally biased region" description="Polar residues" evidence="9">
    <location>
        <begin position="11"/>
        <end position="21"/>
    </location>
</feature>
<keyword evidence="4" id="KW-0547">Nucleotide-binding</keyword>
<evidence type="ECO:0000256" key="9">
    <source>
        <dbReference type="SAM" id="MobiDB-lite"/>
    </source>
</evidence>
<evidence type="ECO:0000256" key="8">
    <source>
        <dbReference type="ARBA" id="ARBA00048679"/>
    </source>
</evidence>
<proteinExistence type="predicted"/>
<evidence type="ECO:0000313" key="11">
    <source>
        <dbReference type="EMBL" id="OAO13122.1"/>
    </source>
</evidence>
<dbReference type="GO" id="GO:0004674">
    <property type="term" value="F:protein serine/threonine kinase activity"/>
    <property type="evidence" value="ECO:0007669"/>
    <property type="project" value="UniProtKB-KW"/>
</dbReference>
<feature type="region of interest" description="Disordered" evidence="9">
    <location>
        <begin position="1"/>
        <end position="22"/>
    </location>
</feature>
<feature type="compositionally biased region" description="Basic and acidic residues" evidence="9">
    <location>
        <begin position="1"/>
        <end position="10"/>
    </location>
</feature>
<dbReference type="Gene3D" id="3.30.200.20">
    <property type="entry name" value="Phosphorylase Kinase, domain 1"/>
    <property type="match status" value="1"/>
</dbReference>
<dbReference type="PANTHER" id="PTHR24055">
    <property type="entry name" value="MITOGEN-ACTIVATED PROTEIN KINASE"/>
    <property type="match status" value="1"/>
</dbReference>
<name>A0A196SAJ9_BLAHN</name>
<dbReference type="PROSITE" id="PS00108">
    <property type="entry name" value="PROTEIN_KINASE_ST"/>
    <property type="match status" value="1"/>
</dbReference>
<dbReference type="PROSITE" id="PS50011">
    <property type="entry name" value="PROTEIN_KINASE_DOM"/>
    <property type="match status" value="1"/>
</dbReference>
<dbReference type="Proteomes" id="UP000078348">
    <property type="component" value="Unassembled WGS sequence"/>
</dbReference>
<dbReference type="InterPro" id="IPR000719">
    <property type="entry name" value="Prot_kinase_dom"/>
</dbReference>
<dbReference type="FunFam" id="1.10.510.10:FF:000405">
    <property type="entry name" value="Mitogen-activated protein kinase"/>
    <property type="match status" value="1"/>
</dbReference>
<keyword evidence="6" id="KW-0067">ATP-binding</keyword>
<dbReference type="InterPro" id="IPR008271">
    <property type="entry name" value="Ser/Thr_kinase_AS"/>
</dbReference>
<comment type="caution">
    <text evidence="11">The sequence shown here is derived from an EMBL/GenBank/DDBJ whole genome shotgun (WGS) entry which is preliminary data.</text>
</comment>
<evidence type="ECO:0000313" key="12">
    <source>
        <dbReference type="Proteomes" id="UP000078348"/>
    </source>
</evidence>
<evidence type="ECO:0000256" key="3">
    <source>
        <dbReference type="ARBA" id="ARBA00022679"/>
    </source>
</evidence>
<reference evidence="11 12" key="1">
    <citation type="submission" date="2016-05" db="EMBL/GenBank/DDBJ databases">
        <title>Nuclear genome of Blastocystis sp. subtype 1 NandII.</title>
        <authorList>
            <person name="Gentekaki E."/>
            <person name="Curtis B."/>
            <person name="Stairs C."/>
            <person name="Eme L."/>
            <person name="Herman E."/>
            <person name="Klimes V."/>
            <person name="Arias M.C."/>
            <person name="Elias M."/>
            <person name="Hilliou F."/>
            <person name="Klute M."/>
            <person name="Malik S.-B."/>
            <person name="Pightling A."/>
            <person name="Rachubinski R."/>
            <person name="Salas D."/>
            <person name="Schlacht A."/>
            <person name="Suga H."/>
            <person name="Archibald J."/>
            <person name="Ball S.G."/>
            <person name="Clark G."/>
            <person name="Dacks J."/>
            <person name="Van Der Giezen M."/>
            <person name="Tsaousis A."/>
            <person name="Roger A."/>
        </authorList>
    </citation>
    <scope>NUCLEOTIDE SEQUENCE [LARGE SCALE GENOMIC DNA]</scope>
    <source>
        <strain evidence="12">ATCC 50177 / NandII</strain>
    </source>
</reference>
<organism evidence="11 12">
    <name type="scientific">Blastocystis sp. subtype 1 (strain ATCC 50177 / NandII)</name>
    <dbReference type="NCBI Taxonomy" id="478820"/>
    <lineage>
        <taxon>Eukaryota</taxon>
        <taxon>Sar</taxon>
        <taxon>Stramenopiles</taxon>
        <taxon>Bigyra</taxon>
        <taxon>Opalozoa</taxon>
        <taxon>Opalinata</taxon>
        <taxon>Blastocystidae</taxon>
        <taxon>Blastocystis</taxon>
    </lineage>
</organism>
<dbReference type="STRING" id="478820.A0A196SAJ9"/>
<feature type="domain" description="Protein kinase" evidence="10">
    <location>
        <begin position="48"/>
        <end position="404"/>
    </location>
</feature>
<feature type="compositionally biased region" description="Polar residues" evidence="9">
    <location>
        <begin position="215"/>
        <end position="233"/>
    </location>
</feature>
<evidence type="ECO:0000256" key="1">
    <source>
        <dbReference type="ARBA" id="ARBA00012513"/>
    </source>
</evidence>
<dbReference type="EC" id="2.7.11.1" evidence="1"/>
<dbReference type="Pfam" id="PF00069">
    <property type="entry name" value="Pkinase"/>
    <property type="match status" value="2"/>
</dbReference>
<dbReference type="SUPFAM" id="SSF56112">
    <property type="entry name" value="Protein kinase-like (PK-like)"/>
    <property type="match status" value="1"/>
</dbReference>